<dbReference type="Proteomes" id="UP000003374">
    <property type="component" value="Unassembled WGS sequence"/>
</dbReference>
<evidence type="ECO:0000313" key="14">
    <source>
        <dbReference type="EMBL" id="EAR22084.1"/>
    </source>
</evidence>
<dbReference type="NCBIfam" id="TIGR00383">
    <property type="entry name" value="corA"/>
    <property type="match status" value="1"/>
</dbReference>
<dbReference type="Pfam" id="PF01544">
    <property type="entry name" value="CorA"/>
    <property type="match status" value="1"/>
</dbReference>
<dbReference type="InterPro" id="IPR002523">
    <property type="entry name" value="MgTranspt_CorA/ZnTranspt_ZntB"/>
</dbReference>
<keyword evidence="10 13" id="KW-0406">Ion transport</keyword>
<dbReference type="PANTHER" id="PTHR47685:SF1">
    <property type="entry name" value="MAGNESIUM TRANSPORT PROTEIN CORA"/>
    <property type="match status" value="1"/>
</dbReference>
<dbReference type="FunFam" id="1.20.58.340:FF:000001">
    <property type="entry name" value="Magnesium transport protein CorA"/>
    <property type="match status" value="1"/>
</dbReference>
<evidence type="ECO:0000256" key="5">
    <source>
        <dbReference type="ARBA" id="ARBA00022475"/>
    </source>
</evidence>
<dbReference type="SUPFAM" id="SSF144083">
    <property type="entry name" value="Magnesium transport protein CorA, transmembrane region"/>
    <property type="match status" value="1"/>
</dbReference>
<evidence type="ECO:0000256" key="11">
    <source>
        <dbReference type="ARBA" id="ARBA00023136"/>
    </source>
</evidence>
<dbReference type="InterPro" id="IPR045861">
    <property type="entry name" value="CorA_cytoplasmic_dom"/>
</dbReference>
<dbReference type="STRING" id="314278.NB231_04225"/>
<dbReference type="Gene3D" id="3.30.460.20">
    <property type="entry name" value="CorA soluble domain-like"/>
    <property type="match status" value="1"/>
</dbReference>
<evidence type="ECO:0000256" key="10">
    <source>
        <dbReference type="ARBA" id="ARBA00023065"/>
    </source>
</evidence>
<dbReference type="GO" id="GO:0015087">
    <property type="term" value="F:cobalt ion transmembrane transporter activity"/>
    <property type="evidence" value="ECO:0007669"/>
    <property type="project" value="UniProtKB-UniRule"/>
</dbReference>
<dbReference type="InterPro" id="IPR045863">
    <property type="entry name" value="CorA_TM1_TM2"/>
</dbReference>
<comment type="subcellular location">
    <subcellularLocation>
        <location evidence="1">Cell inner membrane</location>
        <topology evidence="1">Multi-pass membrane protein</topology>
    </subcellularLocation>
    <subcellularLocation>
        <location evidence="13">Membrane</location>
        <topology evidence="13">Multi-pass membrane protein</topology>
    </subcellularLocation>
</comment>
<dbReference type="RefSeq" id="WP_005000023.1">
    <property type="nucleotide sequence ID" value="NZ_CH672427.1"/>
</dbReference>
<keyword evidence="15" id="KW-1185">Reference proteome</keyword>
<reference evidence="14 15" key="1">
    <citation type="submission" date="2006-02" db="EMBL/GenBank/DDBJ databases">
        <authorList>
            <person name="Waterbury J."/>
            <person name="Ferriera S."/>
            <person name="Johnson J."/>
            <person name="Kravitz S."/>
            <person name="Halpern A."/>
            <person name="Remington K."/>
            <person name="Beeson K."/>
            <person name="Tran B."/>
            <person name="Rogers Y.-H."/>
            <person name="Friedman R."/>
            <person name="Venter J.C."/>
        </authorList>
    </citation>
    <scope>NUCLEOTIDE SEQUENCE [LARGE SCALE GENOMIC DNA]</scope>
    <source>
        <strain evidence="14 15">Nb-231</strain>
    </source>
</reference>
<dbReference type="eggNOG" id="COG0598">
    <property type="taxonomic scope" value="Bacteria"/>
</dbReference>
<evidence type="ECO:0000256" key="12">
    <source>
        <dbReference type="ARBA" id="ARBA00034269"/>
    </source>
</evidence>
<dbReference type="SUPFAM" id="SSF143865">
    <property type="entry name" value="CorA soluble domain-like"/>
    <property type="match status" value="1"/>
</dbReference>
<comment type="similarity">
    <text evidence="2 13">Belongs to the CorA metal ion transporter (MIT) (TC 1.A.35) family.</text>
</comment>
<dbReference type="EMBL" id="AAOF01000004">
    <property type="protein sequence ID" value="EAR22084.1"/>
    <property type="molecule type" value="Genomic_DNA"/>
</dbReference>
<dbReference type="AlphaFoldDB" id="A4BPS9"/>
<keyword evidence="6" id="KW-0997">Cell inner membrane</keyword>
<evidence type="ECO:0000256" key="2">
    <source>
        <dbReference type="ARBA" id="ARBA00009765"/>
    </source>
</evidence>
<evidence type="ECO:0000313" key="15">
    <source>
        <dbReference type="Proteomes" id="UP000003374"/>
    </source>
</evidence>
<dbReference type="HOGENOM" id="CLU_007127_5_0_6"/>
<dbReference type="OrthoDB" id="9803416at2"/>
<evidence type="ECO:0000256" key="8">
    <source>
        <dbReference type="ARBA" id="ARBA00022842"/>
    </source>
</evidence>
<evidence type="ECO:0000256" key="13">
    <source>
        <dbReference type="RuleBase" id="RU362010"/>
    </source>
</evidence>
<name>A4BPS9_9GAMM</name>
<proteinExistence type="inferred from homology"/>
<keyword evidence="11 13" id="KW-0472">Membrane</keyword>
<feature type="transmembrane region" description="Helical" evidence="13">
    <location>
        <begin position="289"/>
        <end position="309"/>
    </location>
</feature>
<comment type="function">
    <text evidence="13">Mediates influx of magnesium ions.</text>
</comment>
<comment type="catalytic activity">
    <reaction evidence="12">
        <text>Mg(2+)(in) = Mg(2+)(out)</text>
        <dbReference type="Rhea" id="RHEA:29827"/>
        <dbReference type="ChEBI" id="CHEBI:18420"/>
    </reaction>
</comment>
<accession>A4BPS9</accession>
<organism evidence="14 15">
    <name type="scientific">Nitrococcus mobilis Nb-231</name>
    <dbReference type="NCBI Taxonomy" id="314278"/>
    <lineage>
        <taxon>Bacteria</taxon>
        <taxon>Pseudomonadati</taxon>
        <taxon>Pseudomonadota</taxon>
        <taxon>Gammaproteobacteria</taxon>
        <taxon>Chromatiales</taxon>
        <taxon>Ectothiorhodospiraceae</taxon>
        <taxon>Nitrococcus</taxon>
    </lineage>
</organism>
<dbReference type="InterPro" id="IPR050829">
    <property type="entry name" value="CorA_MIT"/>
</dbReference>
<dbReference type="GO" id="GO:0005886">
    <property type="term" value="C:plasma membrane"/>
    <property type="evidence" value="ECO:0007669"/>
    <property type="project" value="UniProtKB-SubCell"/>
</dbReference>
<evidence type="ECO:0000256" key="1">
    <source>
        <dbReference type="ARBA" id="ARBA00004429"/>
    </source>
</evidence>
<keyword evidence="9 13" id="KW-1133">Transmembrane helix</keyword>
<dbReference type="PANTHER" id="PTHR47685">
    <property type="entry name" value="MAGNESIUM TRANSPORT PROTEIN CORA"/>
    <property type="match status" value="1"/>
</dbReference>
<keyword evidence="5 13" id="KW-1003">Cell membrane</keyword>
<keyword evidence="4 13" id="KW-0813">Transport</keyword>
<dbReference type="CDD" id="cd12835">
    <property type="entry name" value="EcCorA-like_1"/>
    <property type="match status" value="1"/>
</dbReference>
<dbReference type="InterPro" id="IPR004488">
    <property type="entry name" value="Mg/Co-transport_prot_CorA"/>
</dbReference>
<keyword evidence="7 13" id="KW-0812">Transmembrane</keyword>
<evidence type="ECO:0000256" key="6">
    <source>
        <dbReference type="ARBA" id="ARBA00022519"/>
    </source>
</evidence>
<comment type="caution">
    <text evidence="14">The sequence shown here is derived from an EMBL/GenBank/DDBJ whole genome shotgun (WGS) entry which is preliminary data.</text>
</comment>
<keyword evidence="8 13" id="KW-0460">Magnesium</keyword>
<evidence type="ECO:0000256" key="3">
    <source>
        <dbReference type="ARBA" id="ARBA00019439"/>
    </source>
</evidence>
<evidence type="ECO:0000256" key="9">
    <source>
        <dbReference type="ARBA" id="ARBA00022989"/>
    </source>
</evidence>
<evidence type="ECO:0000256" key="7">
    <source>
        <dbReference type="ARBA" id="ARBA00022692"/>
    </source>
</evidence>
<dbReference type="GO" id="GO:0015095">
    <property type="term" value="F:magnesium ion transmembrane transporter activity"/>
    <property type="evidence" value="ECO:0007669"/>
    <property type="project" value="UniProtKB-UniRule"/>
</dbReference>
<protein>
    <recommendedName>
        <fullName evidence="3 13">Magnesium transport protein CorA</fullName>
    </recommendedName>
</protein>
<gene>
    <name evidence="13" type="primary">corA</name>
    <name evidence="14" type="ORF">NB231_04225</name>
</gene>
<dbReference type="Gene3D" id="1.20.58.340">
    <property type="entry name" value="Magnesium transport protein CorA, transmembrane region"/>
    <property type="match status" value="1"/>
</dbReference>
<dbReference type="GO" id="GO:0015099">
    <property type="term" value="F:nickel cation transmembrane transporter activity"/>
    <property type="evidence" value="ECO:0007669"/>
    <property type="project" value="TreeGrafter"/>
</dbReference>
<feature type="transmembrane region" description="Helical" evidence="13">
    <location>
        <begin position="254"/>
        <end position="277"/>
    </location>
</feature>
<sequence length="315" mass="36168">MLNAFALDNGMLKSLHVGADSQSLRQAIWIDLTDPSDDEREQVEALYRQDLPDAEDVSEIEASARYYEDQDGLHVHSLFLQDIEGRPVSTTVAFILSGGRLITLHEHNLSVFRLLRLRARREPELAEDEVSLLLGLFETKVENLADRLERVHTDLEHVSTMVLADSNVNLEEAMDELTRQEDINGKIRLCLMDSQRALTFLLRRGRLDADKREWVREQLRDLDSLLPHNTFLFEKVNFLMDAAMGFSNIEQAQIIKIFSIAAVVFLPPTLVASIYGMNFHFMPEIDWKWGYPLAILLMLLSGLAPYVYFKHKGWL</sequence>
<evidence type="ECO:0000256" key="4">
    <source>
        <dbReference type="ARBA" id="ARBA00022448"/>
    </source>
</evidence>